<evidence type="ECO:0000313" key="3">
    <source>
        <dbReference type="Proteomes" id="UP000566819"/>
    </source>
</evidence>
<reference evidence="2 3" key="1">
    <citation type="submission" date="2020-03" db="EMBL/GenBank/DDBJ databases">
        <title>Draft Genome Sequence of Cudoniella acicularis.</title>
        <authorList>
            <person name="Buettner E."/>
            <person name="Kellner H."/>
        </authorList>
    </citation>
    <scope>NUCLEOTIDE SEQUENCE [LARGE SCALE GENOMIC DNA]</scope>
    <source>
        <strain evidence="2 3">DSM 108380</strain>
    </source>
</reference>
<sequence>MSFQLIEVKTDEQFEKMMPGFWAGYTHPRNALMELMYPIKGGGPSALAEAMEDCKTRLLSSWRANPLAHYIQILDGGNNNAVVGSAMWIICDSEHNPFSKKSEEKPEDGVVWWPEGSDIRKFTNRAIEEATVLKVKRQTRPHLWLGMCYTDPVYRRQGAATMLMEWGVKKADELDLECFLDSTPIGVPLYKNFGFLAIDDTSLDMTITNPSDEWKEWEKKILPYQWFQQPCEADDRSLHLTLSNILLQTVFIWCEKQDRYPSTTATSTAPPLHKNQDQASNLTISECSTQLEILLLQLFKWHPNQRLPALLVAQHPWLHTSTSVNESECAAADLDVSQWCVVKHDGNCDGDTIWGYARGRDLIGAGAIFDDF</sequence>
<dbReference type="InterPro" id="IPR000182">
    <property type="entry name" value="GNAT_dom"/>
</dbReference>
<gene>
    <name evidence="2" type="ORF">G7Y89_g2446</name>
</gene>
<name>A0A8H4RV30_9HELO</name>
<feature type="domain" description="N-acetyltransferase" evidence="1">
    <location>
        <begin position="133"/>
        <end position="195"/>
    </location>
</feature>
<dbReference type="AlphaFoldDB" id="A0A8H4RV30"/>
<dbReference type="SUPFAM" id="SSF55729">
    <property type="entry name" value="Acyl-CoA N-acyltransferases (Nat)"/>
    <property type="match status" value="1"/>
</dbReference>
<keyword evidence="3" id="KW-1185">Reference proteome</keyword>
<dbReference type="Gene3D" id="3.40.630.30">
    <property type="match status" value="1"/>
</dbReference>
<evidence type="ECO:0000259" key="1">
    <source>
        <dbReference type="Pfam" id="PF00583"/>
    </source>
</evidence>
<accession>A0A8H4RV30</accession>
<dbReference type="InterPro" id="IPR016181">
    <property type="entry name" value="Acyl_CoA_acyltransferase"/>
</dbReference>
<dbReference type="EMBL" id="JAAMPI010000107">
    <property type="protein sequence ID" value="KAF4635646.1"/>
    <property type="molecule type" value="Genomic_DNA"/>
</dbReference>
<organism evidence="2 3">
    <name type="scientific">Cudoniella acicularis</name>
    <dbReference type="NCBI Taxonomy" id="354080"/>
    <lineage>
        <taxon>Eukaryota</taxon>
        <taxon>Fungi</taxon>
        <taxon>Dikarya</taxon>
        <taxon>Ascomycota</taxon>
        <taxon>Pezizomycotina</taxon>
        <taxon>Leotiomycetes</taxon>
        <taxon>Helotiales</taxon>
        <taxon>Tricladiaceae</taxon>
        <taxon>Cudoniella</taxon>
    </lineage>
</organism>
<dbReference type="Proteomes" id="UP000566819">
    <property type="component" value="Unassembled WGS sequence"/>
</dbReference>
<dbReference type="PANTHER" id="PTHR42791">
    <property type="entry name" value="GNAT FAMILY ACETYLTRANSFERASE"/>
    <property type="match status" value="1"/>
</dbReference>
<dbReference type="OrthoDB" id="410198at2759"/>
<proteinExistence type="predicted"/>
<protein>
    <recommendedName>
        <fullName evidence="1">N-acetyltransferase domain-containing protein</fullName>
    </recommendedName>
</protein>
<dbReference type="GO" id="GO:0016747">
    <property type="term" value="F:acyltransferase activity, transferring groups other than amino-acyl groups"/>
    <property type="evidence" value="ECO:0007669"/>
    <property type="project" value="InterPro"/>
</dbReference>
<dbReference type="Pfam" id="PF00583">
    <property type="entry name" value="Acetyltransf_1"/>
    <property type="match status" value="1"/>
</dbReference>
<dbReference type="CDD" id="cd04301">
    <property type="entry name" value="NAT_SF"/>
    <property type="match status" value="1"/>
</dbReference>
<dbReference type="InterPro" id="IPR052523">
    <property type="entry name" value="Trichothecene_AcTrans"/>
</dbReference>
<dbReference type="PANTHER" id="PTHR42791:SF5">
    <property type="entry name" value="HYPOTHETICAL ACETYLTRANSFERASE (EUROFUNG)"/>
    <property type="match status" value="1"/>
</dbReference>
<comment type="caution">
    <text evidence="2">The sequence shown here is derived from an EMBL/GenBank/DDBJ whole genome shotgun (WGS) entry which is preliminary data.</text>
</comment>
<evidence type="ECO:0000313" key="2">
    <source>
        <dbReference type="EMBL" id="KAF4635646.1"/>
    </source>
</evidence>